<dbReference type="KEGG" id="pmn:PMN2A_1466"/>
<dbReference type="InterPro" id="IPR036034">
    <property type="entry name" value="PDZ_sf"/>
</dbReference>
<accession>Q46HS4</accession>
<dbReference type="HOGENOM" id="CLU_037396_0_0_3"/>
<dbReference type="InterPro" id="IPR041489">
    <property type="entry name" value="PDZ_6"/>
</dbReference>
<dbReference type="Gene3D" id="2.30.42.10">
    <property type="match status" value="1"/>
</dbReference>
<dbReference type="InterPro" id="IPR045375">
    <property type="entry name" value="Put_radical_SAM-like_N"/>
</dbReference>
<dbReference type="Pfam" id="PF17820">
    <property type="entry name" value="PDZ_6"/>
    <property type="match status" value="1"/>
</dbReference>
<organism evidence="4 5">
    <name type="scientific">Prochlorococcus marinus (strain NATL2A)</name>
    <dbReference type="NCBI Taxonomy" id="59920"/>
    <lineage>
        <taxon>Bacteria</taxon>
        <taxon>Bacillati</taxon>
        <taxon>Cyanobacteriota</taxon>
        <taxon>Cyanophyceae</taxon>
        <taxon>Synechococcales</taxon>
        <taxon>Prochlorococcaceae</taxon>
        <taxon>Prochlorococcus</taxon>
    </lineage>
</organism>
<feature type="domain" description="DUF512" evidence="1">
    <location>
        <begin position="234"/>
        <end position="436"/>
    </location>
</feature>
<dbReference type="EMBL" id="CP000095">
    <property type="protein sequence ID" value="AAZ58954.1"/>
    <property type="molecule type" value="Genomic_DNA"/>
</dbReference>
<gene>
    <name evidence="4" type="ordered locus">PMN2A_1466</name>
</gene>
<dbReference type="Pfam" id="PF19238">
    <property type="entry name" value="Radical_SAM_2"/>
    <property type="match status" value="1"/>
</dbReference>
<dbReference type="InterPro" id="IPR017673">
    <property type="entry name" value="CHP03279_fam"/>
</dbReference>
<name>Q46HS4_PROMT</name>
<proteinExistence type="predicted"/>
<evidence type="ECO:0000313" key="4">
    <source>
        <dbReference type="EMBL" id="AAZ58954.1"/>
    </source>
</evidence>
<evidence type="ECO:0000259" key="2">
    <source>
        <dbReference type="Pfam" id="PF17820"/>
    </source>
</evidence>
<dbReference type="InterPro" id="IPR007549">
    <property type="entry name" value="DUF512"/>
</dbReference>
<evidence type="ECO:0000259" key="1">
    <source>
        <dbReference type="Pfam" id="PF04459"/>
    </source>
</evidence>
<dbReference type="Proteomes" id="UP000002535">
    <property type="component" value="Chromosome"/>
</dbReference>
<dbReference type="InterPro" id="IPR058240">
    <property type="entry name" value="rSAM_sf"/>
</dbReference>
<dbReference type="STRING" id="59920.PMN2A_1466"/>
<feature type="domain" description="PDZ" evidence="2">
    <location>
        <begin position="15"/>
        <end position="59"/>
    </location>
</feature>
<reference evidence="4 5" key="1">
    <citation type="journal article" date="2007" name="PLoS Genet.">
        <title>Patterns and implications of gene gain and loss in the evolution of Prochlorococcus.</title>
        <authorList>
            <person name="Kettler G.C."/>
            <person name="Martiny A.C."/>
            <person name="Huang K."/>
            <person name="Zucker J."/>
            <person name="Coleman M.L."/>
            <person name="Rodrigue S."/>
            <person name="Chen F."/>
            <person name="Lapidus A."/>
            <person name="Ferriera S."/>
            <person name="Johnson J."/>
            <person name="Steglich C."/>
            <person name="Church G.M."/>
            <person name="Richardson P."/>
            <person name="Chisholm S.W."/>
        </authorList>
    </citation>
    <scope>NUCLEOTIDE SEQUENCE [LARGE SCALE GENOMIC DNA]</scope>
    <source>
        <strain evidence="4 5">NATL2A</strain>
    </source>
</reference>
<evidence type="ECO:0000259" key="3">
    <source>
        <dbReference type="Pfam" id="PF19238"/>
    </source>
</evidence>
<dbReference type="OrthoDB" id="9774724at2"/>
<keyword evidence="5" id="KW-1185">Reference proteome</keyword>
<dbReference type="SUPFAM" id="SSF102114">
    <property type="entry name" value="Radical SAM enzymes"/>
    <property type="match status" value="1"/>
</dbReference>
<dbReference type="SUPFAM" id="SSF50156">
    <property type="entry name" value="PDZ domain-like"/>
    <property type="match status" value="1"/>
</dbReference>
<feature type="domain" description="Putative radical SAM N-terminal" evidence="3">
    <location>
        <begin position="77"/>
        <end position="221"/>
    </location>
</feature>
<protein>
    <submittedName>
        <fullName evidence="4">Possible Fe-S oxidoreductase</fullName>
    </submittedName>
</protein>
<dbReference type="AlphaFoldDB" id="Q46HS4"/>
<dbReference type="PhylomeDB" id="Q46HS4"/>
<evidence type="ECO:0000313" key="5">
    <source>
        <dbReference type="Proteomes" id="UP000002535"/>
    </source>
</evidence>
<dbReference type="NCBIfam" id="TIGR03279">
    <property type="entry name" value="cyano_FeS_chp"/>
    <property type="match status" value="1"/>
</dbReference>
<dbReference type="Pfam" id="PF04459">
    <property type="entry name" value="DUF512"/>
    <property type="match status" value="1"/>
</dbReference>
<sequence length="449" mass="50872">MSTLRITQNKIKPAVVASIEEGSIGEELGFEVGDRLISINGVKPRDLIDYKFLMAEENIQLIILDEKDKQHTIDIEKDYDDELGLAFTEALFDGLKQCNNQCPFCFIDQQPPGKRKSLYLKDDDYRLSFLYGSYLTLTNLSKQDWERIEEQRLTPLFVSVHATDPSLRSKLLRNPKAIDLLNQLAWFSKKRIQIHAQIVVCPEINDGKALERTINDLYSFAQGDFPVVLSAAVVPVGLTRFRPSNDGLIPVDPVCATKVINQVEPMQRIFYKSTGSRFAWLSDEWYLIAKKALPSLNSYEDLPQKENGVGSIRSFLRAMDEATRDLPTKIDQKKTCSWVVGKLVENELQKPCKRINKINNFTLHLYGLPSPYWGQEQIVTGLLTGQDLIKGLRGKELGDELLIPSVMLRQGEKIFLDDMTLQELSLSLNVSVRIVHDAQDIVNKALGKA</sequence>
<dbReference type="RefSeq" id="WP_011294098.1">
    <property type="nucleotide sequence ID" value="NC_007335.2"/>
</dbReference>